<dbReference type="InterPro" id="IPR006158">
    <property type="entry name" value="Cobalamin-bd"/>
</dbReference>
<sequence length="310" mass="33574">MIRALEALEPDESLTVAAVARRLGVAPATLRTWDRRYGIGPSKHNVGTHRRYSAVDLIRLTAMARLIVAGVSPKDAAAKALKLNVKNGRSAAEKFCRETEDQSDLVSLLHKSALKFDQLKIETLIRKSISDVGVEATWLEVIAPLLTEVGDEWVRTGDGIEVEHFLSEILRKILSENFGKIAKPKNVRPVLLACVGNEMHSLALTALAAVLAEAKIECIFLGARTPQLALNQVVLKSAPPAIFLWAQLTENADHSFVAELPAIRPAPRVLLGGPGWQALNEKTKAKSLGKAVMTEGLADAREQILAALAV</sequence>
<name>A0A6J6UGT9_9ZZZZ</name>
<dbReference type="SUPFAM" id="SSF46955">
    <property type="entry name" value="Putative DNA-binding domain"/>
    <property type="match status" value="1"/>
</dbReference>
<dbReference type="InterPro" id="IPR003759">
    <property type="entry name" value="Cbl-bd_cap"/>
</dbReference>
<evidence type="ECO:0000259" key="2">
    <source>
        <dbReference type="PROSITE" id="PS50937"/>
    </source>
</evidence>
<dbReference type="Pfam" id="PF02310">
    <property type="entry name" value="B12-binding"/>
    <property type="match status" value="1"/>
</dbReference>
<dbReference type="InterPro" id="IPR009061">
    <property type="entry name" value="DNA-bd_dom_put_sf"/>
</dbReference>
<dbReference type="SMART" id="SM00422">
    <property type="entry name" value="HTH_MERR"/>
    <property type="match status" value="1"/>
</dbReference>
<dbReference type="PANTHER" id="PTHR30204">
    <property type="entry name" value="REDOX-CYCLING DRUG-SENSING TRANSCRIPTIONAL ACTIVATOR SOXR"/>
    <property type="match status" value="1"/>
</dbReference>
<dbReference type="GO" id="GO:0003700">
    <property type="term" value="F:DNA-binding transcription factor activity"/>
    <property type="evidence" value="ECO:0007669"/>
    <property type="project" value="InterPro"/>
</dbReference>
<dbReference type="AlphaFoldDB" id="A0A6J6UGT9"/>
<dbReference type="PROSITE" id="PS50937">
    <property type="entry name" value="HTH_MERR_2"/>
    <property type="match status" value="1"/>
</dbReference>
<dbReference type="CDD" id="cd01104">
    <property type="entry name" value="HTH_MlrA-CarA"/>
    <property type="match status" value="1"/>
</dbReference>
<dbReference type="InterPro" id="IPR047057">
    <property type="entry name" value="MerR_fam"/>
</dbReference>
<dbReference type="PANTHER" id="PTHR30204:SF97">
    <property type="entry name" value="MERR FAMILY REGULATORY PROTEIN"/>
    <property type="match status" value="1"/>
</dbReference>
<feature type="domain" description="B12-binding" evidence="3">
    <location>
        <begin position="187"/>
        <end position="310"/>
    </location>
</feature>
<keyword evidence="1" id="KW-0238">DNA-binding</keyword>
<gene>
    <name evidence="4" type="ORF">UFOPK2852_00679</name>
</gene>
<feature type="domain" description="HTH merR-type" evidence="2">
    <location>
        <begin position="13"/>
        <end position="83"/>
    </location>
</feature>
<dbReference type="GO" id="GO:0003677">
    <property type="term" value="F:DNA binding"/>
    <property type="evidence" value="ECO:0007669"/>
    <property type="project" value="UniProtKB-KW"/>
</dbReference>
<evidence type="ECO:0000259" key="3">
    <source>
        <dbReference type="PROSITE" id="PS51332"/>
    </source>
</evidence>
<dbReference type="Pfam" id="PF02607">
    <property type="entry name" value="B12-binding_2"/>
    <property type="match status" value="1"/>
</dbReference>
<dbReference type="EMBL" id="CAEZZJ010000072">
    <property type="protein sequence ID" value="CAB4759040.1"/>
    <property type="molecule type" value="Genomic_DNA"/>
</dbReference>
<dbReference type="PROSITE" id="PS51332">
    <property type="entry name" value="B12_BINDING"/>
    <property type="match status" value="1"/>
</dbReference>
<dbReference type="Pfam" id="PF13411">
    <property type="entry name" value="MerR_1"/>
    <property type="match status" value="1"/>
</dbReference>
<dbReference type="Gene3D" id="1.10.1660.10">
    <property type="match status" value="1"/>
</dbReference>
<accession>A0A6J6UGT9</accession>
<dbReference type="Gene3D" id="1.10.1240.10">
    <property type="entry name" value="Methionine synthase domain"/>
    <property type="match status" value="1"/>
</dbReference>
<reference evidence="4" key="1">
    <citation type="submission" date="2020-05" db="EMBL/GenBank/DDBJ databases">
        <authorList>
            <person name="Chiriac C."/>
            <person name="Salcher M."/>
            <person name="Ghai R."/>
            <person name="Kavagutti S V."/>
        </authorList>
    </citation>
    <scope>NUCLEOTIDE SEQUENCE</scope>
</reference>
<dbReference type="InterPro" id="IPR000551">
    <property type="entry name" value="MerR-type_HTH_dom"/>
</dbReference>
<dbReference type="GO" id="GO:0046872">
    <property type="term" value="F:metal ion binding"/>
    <property type="evidence" value="ECO:0007669"/>
    <property type="project" value="InterPro"/>
</dbReference>
<dbReference type="GO" id="GO:0031419">
    <property type="term" value="F:cobalamin binding"/>
    <property type="evidence" value="ECO:0007669"/>
    <property type="project" value="InterPro"/>
</dbReference>
<protein>
    <submittedName>
        <fullName evidence="4">Unannotated protein</fullName>
    </submittedName>
</protein>
<dbReference type="SUPFAM" id="SSF52242">
    <property type="entry name" value="Cobalamin (vitamin B12)-binding domain"/>
    <property type="match status" value="1"/>
</dbReference>
<dbReference type="InterPro" id="IPR036724">
    <property type="entry name" value="Cobalamin-bd_sf"/>
</dbReference>
<dbReference type="InterPro" id="IPR036594">
    <property type="entry name" value="Meth_synthase_dom"/>
</dbReference>
<proteinExistence type="predicted"/>
<organism evidence="4">
    <name type="scientific">freshwater metagenome</name>
    <dbReference type="NCBI Taxonomy" id="449393"/>
    <lineage>
        <taxon>unclassified sequences</taxon>
        <taxon>metagenomes</taxon>
        <taxon>ecological metagenomes</taxon>
    </lineage>
</organism>
<evidence type="ECO:0000313" key="4">
    <source>
        <dbReference type="EMBL" id="CAB4759040.1"/>
    </source>
</evidence>
<dbReference type="Gene3D" id="3.40.50.280">
    <property type="entry name" value="Cobalamin-binding domain"/>
    <property type="match status" value="1"/>
</dbReference>
<evidence type="ECO:0000256" key="1">
    <source>
        <dbReference type="ARBA" id="ARBA00023125"/>
    </source>
</evidence>